<feature type="transmembrane region" description="Helical" evidence="1">
    <location>
        <begin position="21"/>
        <end position="41"/>
    </location>
</feature>
<name>A0A4Y2CXA7_ARAVE</name>
<reference evidence="2 3" key="1">
    <citation type="journal article" date="2019" name="Sci. Rep.">
        <title>Orb-weaving spider Araneus ventricosus genome elucidates the spidroin gene catalogue.</title>
        <authorList>
            <person name="Kono N."/>
            <person name="Nakamura H."/>
            <person name="Ohtoshi R."/>
            <person name="Moran D.A.P."/>
            <person name="Shinohara A."/>
            <person name="Yoshida Y."/>
            <person name="Fujiwara M."/>
            <person name="Mori M."/>
            <person name="Tomita M."/>
            <person name="Arakawa K."/>
        </authorList>
    </citation>
    <scope>NUCLEOTIDE SEQUENCE [LARGE SCALE GENOMIC DNA]</scope>
</reference>
<keyword evidence="1" id="KW-0472">Membrane</keyword>
<protein>
    <submittedName>
        <fullName evidence="2">Uncharacterized protein</fullName>
    </submittedName>
</protein>
<accession>A0A4Y2CXA7</accession>
<comment type="caution">
    <text evidence="2">The sequence shown here is derived from an EMBL/GenBank/DDBJ whole genome shotgun (WGS) entry which is preliminary data.</text>
</comment>
<keyword evidence="3" id="KW-1185">Reference proteome</keyword>
<evidence type="ECO:0000313" key="2">
    <source>
        <dbReference type="EMBL" id="GBM08477.1"/>
    </source>
</evidence>
<organism evidence="2 3">
    <name type="scientific">Araneus ventricosus</name>
    <name type="common">Orbweaver spider</name>
    <name type="synonym">Epeira ventricosa</name>
    <dbReference type="NCBI Taxonomy" id="182803"/>
    <lineage>
        <taxon>Eukaryota</taxon>
        <taxon>Metazoa</taxon>
        <taxon>Ecdysozoa</taxon>
        <taxon>Arthropoda</taxon>
        <taxon>Chelicerata</taxon>
        <taxon>Arachnida</taxon>
        <taxon>Araneae</taxon>
        <taxon>Araneomorphae</taxon>
        <taxon>Entelegynae</taxon>
        <taxon>Araneoidea</taxon>
        <taxon>Araneidae</taxon>
        <taxon>Araneus</taxon>
    </lineage>
</organism>
<keyword evidence="1" id="KW-1133">Transmembrane helix</keyword>
<keyword evidence="1" id="KW-0812">Transmembrane</keyword>
<sequence>MPTTASCSNKNFNRHFPQLSRLLACTFCAGILSSLCSWAVIKGQQHLGNSFCHRLLQMVLAMGSVGNVSLKEKEEKKEMKGSSVLFPDLACSSLTSPFHYPHPAAMTPTAIHHLVEKNWYLFHYIPYHHFQFSLYLFFHSPRNT</sequence>
<dbReference type="Proteomes" id="UP000499080">
    <property type="component" value="Unassembled WGS sequence"/>
</dbReference>
<evidence type="ECO:0000256" key="1">
    <source>
        <dbReference type="SAM" id="Phobius"/>
    </source>
</evidence>
<gene>
    <name evidence="2" type="ORF">AVEN_267736_1</name>
</gene>
<evidence type="ECO:0000313" key="3">
    <source>
        <dbReference type="Proteomes" id="UP000499080"/>
    </source>
</evidence>
<proteinExistence type="predicted"/>
<dbReference type="AlphaFoldDB" id="A0A4Y2CXA7"/>
<dbReference type="EMBL" id="BGPR01000257">
    <property type="protein sequence ID" value="GBM08477.1"/>
    <property type="molecule type" value="Genomic_DNA"/>
</dbReference>